<dbReference type="Gramene" id="PRQ54925">
    <property type="protein sequence ID" value="PRQ54925"/>
    <property type="gene ID" value="RchiOBHm_Chr1g0319001"/>
</dbReference>
<dbReference type="GO" id="GO:0005886">
    <property type="term" value="C:plasma membrane"/>
    <property type="evidence" value="ECO:0007669"/>
    <property type="project" value="UniProtKB-SubCell"/>
</dbReference>
<dbReference type="InterPro" id="IPR032675">
    <property type="entry name" value="LRR_dom_sf"/>
</dbReference>
<accession>A0A2P6S8E7</accession>
<evidence type="ECO:0000256" key="14">
    <source>
        <dbReference type="SAM" id="SignalP"/>
    </source>
</evidence>
<evidence type="ECO:0000313" key="16">
    <source>
        <dbReference type="EMBL" id="PRQ54925.1"/>
    </source>
</evidence>
<keyword evidence="12" id="KW-0325">Glycoprotein</keyword>
<gene>
    <name evidence="16" type="ORF">RchiOBHm_Chr1g0319001</name>
</gene>
<dbReference type="FunFam" id="3.80.10.10:FF:000213">
    <property type="entry name" value="Tyrosine-sulfated glycopeptide receptor 1"/>
    <property type="match status" value="1"/>
</dbReference>
<evidence type="ECO:0000256" key="12">
    <source>
        <dbReference type="ARBA" id="ARBA00023180"/>
    </source>
</evidence>
<evidence type="ECO:0000256" key="11">
    <source>
        <dbReference type="ARBA" id="ARBA00023170"/>
    </source>
</evidence>
<reference evidence="16 17" key="1">
    <citation type="journal article" date="2018" name="Nat. Genet.">
        <title>The Rosa genome provides new insights in the design of modern roses.</title>
        <authorList>
            <person name="Bendahmane M."/>
        </authorList>
    </citation>
    <scope>NUCLEOTIDE SEQUENCE [LARGE SCALE GENOMIC DNA]</scope>
    <source>
        <strain evidence="17">cv. Old Blush</strain>
    </source>
</reference>
<dbReference type="InterPro" id="IPR013210">
    <property type="entry name" value="LRR_N_plant-typ"/>
</dbReference>
<dbReference type="InterPro" id="IPR003591">
    <property type="entry name" value="Leu-rich_rpt_typical-subtyp"/>
</dbReference>
<evidence type="ECO:0000256" key="2">
    <source>
        <dbReference type="ARBA" id="ARBA00004236"/>
    </source>
</evidence>
<protein>
    <submittedName>
        <fullName evidence="16">Putative leucine-rich repeat domain, L domain-containing protein</fullName>
    </submittedName>
</protein>
<feature type="transmembrane region" description="Helical" evidence="13">
    <location>
        <begin position="688"/>
        <end position="709"/>
    </location>
</feature>
<comment type="subcellular location">
    <subcellularLocation>
        <location evidence="2">Cell membrane</location>
    </subcellularLocation>
    <subcellularLocation>
        <location evidence="1">Membrane</location>
        <topology evidence="1">Single-pass membrane protein</topology>
    </subcellularLocation>
</comment>
<evidence type="ECO:0000256" key="10">
    <source>
        <dbReference type="ARBA" id="ARBA00023136"/>
    </source>
</evidence>
<evidence type="ECO:0000256" key="8">
    <source>
        <dbReference type="ARBA" id="ARBA00022737"/>
    </source>
</evidence>
<dbReference type="OMA" id="ANCELMG"/>
<dbReference type="Proteomes" id="UP000238479">
    <property type="component" value="Chromosome 1"/>
</dbReference>
<keyword evidence="9 13" id="KW-1133">Transmembrane helix</keyword>
<keyword evidence="4" id="KW-1003">Cell membrane</keyword>
<dbReference type="Pfam" id="PF00560">
    <property type="entry name" value="LRR_1"/>
    <property type="match status" value="7"/>
</dbReference>
<comment type="similarity">
    <text evidence="3">Belongs to the RLP family.</text>
</comment>
<sequence length="733" mass="82029">MPLQPNYLTPYAIIFIFFISSVDCRSTACNKLDQDSLWSSFNMPSSPLNWSSDDCCQWEGITCDMSGRVARVSLPSKGLKGYIFSSSSLRNLTHLTHLNLSHNSLTGSLDQTGFFLSLSHLEILDLSYNFLSGELPFSLSSVNIRMLDLSSNHFHGAIPSSFFQQAWNLTSFNVSNNTFAGSIPSSICTRSYPLIRLLDFSFNKFNGSISGGIGECSKLEVLRAGYNNLSGILPDDIYSASALEEIVLPHNSIYGSISERVVNLTNLRILDLYSNELSGALPTSIGKLSKLQFMLLHFNNLEGYLPPSLMNCTSIVELNLVRNHLEGNISTLNFSKLGQLTKLDLGINYFTGILPLSLYSCKSLKAIRLSKNDLEGQIQPEIRSLKLLSFLSLSYTRLTNVTRAIQILMGCKRLRALLLSSSFHLAENFPADYGMVDFDGFQNLQFLDLANCELMGQIPIWLSKLKKLEVLELGYNRITGSIPSWLGNLPKLFYLGLYFNQLSGEFPKEICRLPSLVSDQSTDQVDDYLELPIYESRNTIFVQYTLSYFPRGIEIQNNTITGSLPIEIGELQLLQILSISGNNFSGNIPEEISNLKNLEELDLSMNHFSGTIPQSLAALTFLKSFNASYNDFEGQIPIGTQLQSFSASAFEGNPKLCGAPLPNHCLPINDNDADKNSQYMESEKKIDWFHISVALGFITGFLGVFGPLYNQAWRYAYFNFLDNLWNRLYSLYC</sequence>
<keyword evidence="17" id="KW-1185">Reference proteome</keyword>
<keyword evidence="10 13" id="KW-0472">Membrane</keyword>
<dbReference type="PANTHER" id="PTHR46662:SF110">
    <property type="entry name" value="OS11G0233000 PROTEIN"/>
    <property type="match status" value="1"/>
</dbReference>
<dbReference type="EMBL" id="PDCK01000039">
    <property type="protein sequence ID" value="PRQ54925.1"/>
    <property type="molecule type" value="Genomic_DNA"/>
</dbReference>
<organism evidence="16 17">
    <name type="scientific">Rosa chinensis</name>
    <name type="common">China rose</name>
    <dbReference type="NCBI Taxonomy" id="74649"/>
    <lineage>
        <taxon>Eukaryota</taxon>
        <taxon>Viridiplantae</taxon>
        <taxon>Streptophyta</taxon>
        <taxon>Embryophyta</taxon>
        <taxon>Tracheophyta</taxon>
        <taxon>Spermatophyta</taxon>
        <taxon>Magnoliopsida</taxon>
        <taxon>eudicotyledons</taxon>
        <taxon>Gunneridae</taxon>
        <taxon>Pentapetalae</taxon>
        <taxon>rosids</taxon>
        <taxon>fabids</taxon>
        <taxon>Rosales</taxon>
        <taxon>Rosaceae</taxon>
        <taxon>Rosoideae</taxon>
        <taxon>Rosoideae incertae sedis</taxon>
        <taxon>Rosa</taxon>
    </lineage>
</organism>
<evidence type="ECO:0000256" key="3">
    <source>
        <dbReference type="ARBA" id="ARBA00009592"/>
    </source>
</evidence>
<keyword evidence="11" id="KW-0675">Receptor</keyword>
<evidence type="ECO:0000313" key="17">
    <source>
        <dbReference type="Proteomes" id="UP000238479"/>
    </source>
</evidence>
<keyword evidence="5" id="KW-0433">Leucine-rich repeat</keyword>
<evidence type="ECO:0000256" key="5">
    <source>
        <dbReference type="ARBA" id="ARBA00022614"/>
    </source>
</evidence>
<dbReference type="SMART" id="SM00369">
    <property type="entry name" value="LRR_TYP"/>
    <property type="match status" value="7"/>
</dbReference>
<dbReference type="Pfam" id="PF13855">
    <property type="entry name" value="LRR_8"/>
    <property type="match status" value="1"/>
</dbReference>
<dbReference type="FunFam" id="3.80.10.10:FF:000041">
    <property type="entry name" value="LRR receptor-like serine/threonine-protein kinase ERECTA"/>
    <property type="match status" value="1"/>
</dbReference>
<dbReference type="InterPro" id="IPR001611">
    <property type="entry name" value="Leu-rich_rpt"/>
</dbReference>
<dbReference type="FunFam" id="3.80.10.10:FF:000129">
    <property type="entry name" value="Leucine-rich repeat receptor-like kinase"/>
    <property type="match status" value="1"/>
</dbReference>
<dbReference type="PANTHER" id="PTHR46662">
    <property type="entry name" value="DI-GLUCOSE BINDING PROTEIN WITH LEUCINE-RICH REPEAT DOMAIN-CONTAINING PROTEIN"/>
    <property type="match status" value="1"/>
</dbReference>
<keyword evidence="8" id="KW-0677">Repeat</keyword>
<feature type="signal peptide" evidence="14">
    <location>
        <begin position="1"/>
        <end position="24"/>
    </location>
</feature>
<keyword evidence="6 13" id="KW-0812">Transmembrane</keyword>
<dbReference type="SUPFAM" id="SSF52058">
    <property type="entry name" value="L domain-like"/>
    <property type="match status" value="3"/>
</dbReference>
<dbReference type="PRINTS" id="PR00019">
    <property type="entry name" value="LEURICHRPT"/>
</dbReference>
<evidence type="ECO:0000256" key="1">
    <source>
        <dbReference type="ARBA" id="ARBA00004167"/>
    </source>
</evidence>
<feature type="chain" id="PRO_5015114968" evidence="14">
    <location>
        <begin position="25"/>
        <end position="733"/>
    </location>
</feature>
<evidence type="ECO:0000256" key="9">
    <source>
        <dbReference type="ARBA" id="ARBA00022989"/>
    </source>
</evidence>
<dbReference type="SMART" id="SM00365">
    <property type="entry name" value="LRR_SD22"/>
    <property type="match status" value="4"/>
</dbReference>
<evidence type="ECO:0000256" key="6">
    <source>
        <dbReference type="ARBA" id="ARBA00022692"/>
    </source>
</evidence>
<evidence type="ECO:0000259" key="15">
    <source>
        <dbReference type="Pfam" id="PF08263"/>
    </source>
</evidence>
<comment type="caution">
    <text evidence="16">The sequence shown here is derived from an EMBL/GenBank/DDBJ whole genome shotgun (WGS) entry which is preliminary data.</text>
</comment>
<evidence type="ECO:0000256" key="7">
    <source>
        <dbReference type="ARBA" id="ARBA00022729"/>
    </source>
</evidence>
<feature type="domain" description="Leucine-rich repeat-containing N-terminal plant-type" evidence="15">
    <location>
        <begin position="39"/>
        <end position="64"/>
    </location>
</feature>
<dbReference type="Gene3D" id="3.80.10.10">
    <property type="entry name" value="Ribonuclease Inhibitor"/>
    <property type="match status" value="3"/>
</dbReference>
<evidence type="ECO:0000256" key="4">
    <source>
        <dbReference type="ARBA" id="ARBA00022475"/>
    </source>
</evidence>
<name>A0A2P6S8E7_ROSCH</name>
<dbReference type="AlphaFoldDB" id="A0A2P6S8E7"/>
<keyword evidence="7 14" id="KW-0732">Signal</keyword>
<dbReference type="Pfam" id="PF08263">
    <property type="entry name" value="LRRNT_2"/>
    <property type="match status" value="1"/>
</dbReference>
<proteinExistence type="inferred from homology"/>
<evidence type="ECO:0000256" key="13">
    <source>
        <dbReference type="SAM" id="Phobius"/>
    </source>
</evidence>